<dbReference type="AlphaFoldDB" id="A0A9D7AI85"/>
<dbReference type="EMBL" id="JADRCQ010000001">
    <property type="protein sequence ID" value="MBK5073219.1"/>
    <property type="molecule type" value="Genomic_DNA"/>
</dbReference>
<organism evidence="3 4">
    <name type="scientific">Limnobaculum xujianqingii</name>
    <dbReference type="NCBI Taxonomy" id="2738837"/>
    <lineage>
        <taxon>Bacteria</taxon>
        <taxon>Pseudomonadati</taxon>
        <taxon>Pseudomonadota</taxon>
        <taxon>Gammaproteobacteria</taxon>
        <taxon>Enterobacterales</taxon>
        <taxon>Budviciaceae</taxon>
        <taxon>Limnobaculum</taxon>
    </lineage>
</organism>
<evidence type="ECO:0000313" key="3">
    <source>
        <dbReference type="EMBL" id="MBK5176528.1"/>
    </source>
</evidence>
<dbReference type="Gene3D" id="3.10.450.40">
    <property type="match status" value="1"/>
</dbReference>
<evidence type="ECO:0000313" key="5">
    <source>
        <dbReference type="Proteomes" id="UP001296969"/>
    </source>
</evidence>
<dbReference type="Proteomes" id="UP000807542">
    <property type="component" value="Unassembled WGS sequence"/>
</dbReference>
<keyword evidence="5" id="KW-1185">Reference proteome</keyword>
<dbReference type="RefSeq" id="WP_228398078.1">
    <property type="nucleotide sequence ID" value="NZ_JADRCP010000001.1"/>
</dbReference>
<dbReference type="Proteomes" id="UP001296969">
    <property type="component" value="Unassembled WGS sequence"/>
</dbReference>
<dbReference type="InterPro" id="IPR007048">
    <property type="entry name" value="IraD/Gp25-like"/>
</dbReference>
<proteinExistence type="predicted"/>
<sequence>MNNVFSISDDGSEFSIGATGLVEIAQNIRVIISTVRGSVFLDRSFGIDGNVTDKSHPKAIVAFRNDVMDQIERYEPRVDVLSVDFEQSTEDAMDGKLLPVIKIKIKEGVLL</sequence>
<dbReference type="EMBL" id="JADRCP010000001">
    <property type="protein sequence ID" value="MBK5176528.1"/>
    <property type="molecule type" value="Genomic_DNA"/>
</dbReference>
<protein>
    <submittedName>
        <fullName evidence="3">GPW/gp25 family protein</fullName>
    </submittedName>
</protein>
<gene>
    <name evidence="3" type="ORF">I2492_09345</name>
    <name evidence="2" type="ORF">I2493_09345</name>
</gene>
<evidence type="ECO:0000259" key="1">
    <source>
        <dbReference type="Pfam" id="PF04965"/>
    </source>
</evidence>
<evidence type="ECO:0000313" key="4">
    <source>
        <dbReference type="Proteomes" id="UP000807542"/>
    </source>
</evidence>
<dbReference type="SUPFAM" id="SSF160719">
    <property type="entry name" value="gpW/gp25-like"/>
    <property type="match status" value="1"/>
</dbReference>
<name>A0A9D7AI85_9GAMM</name>
<accession>A0A9D7AI85</accession>
<evidence type="ECO:0000313" key="2">
    <source>
        <dbReference type="EMBL" id="MBK5073219.1"/>
    </source>
</evidence>
<feature type="domain" description="IraD/Gp25-like" evidence="1">
    <location>
        <begin position="23"/>
        <end position="105"/>
    </location>
</feature>
<comment type="caution">
    <text evidence="3">The sequence shown here is derived from an EMBL/GenBank/DDBJ whole genome shotgun (WGS) entry which is preliminary data.</text>
</comment>
<dbReference type="Pfam" id="PF04965">
    <property type="entry name" value="GPW_gp25"/>
    <property type="match status" value="1"/>
</dbReference>
<reference evidence="3 5" key="1">
    <citation type="submission" date="2020-11" db="EMBL/GenBank/DDBJ databases">
        <title>Insectihabitans protaetiae gen. nov. sp. nov. and Insectihabitans allomyrinae sp. nov., isolated from larvae of Protaetia brevitarsis seulensis and Allomyrina dichotoma, respectively.</title>
        <authorList>
            <person name="Lee S.D."/>
            <person name="Byeon Y.-S."/>
            <person name="Kim S.-M."/>
            <person name="Yang H.L."/>
            <person name="Kim I.S."/>
        </authorList>
    </citation>
    <scope>NUCLEOTIDE SEQUENCE</scope>
    <source>
        <strain evidence="3">CWB-B4</strain>
        <strain evidence="2 5">CWB-B43</strain>
    </source>
</reference>